<reference evidence="2" key="1">
    <citation type="submission" date="2014-11" db="EMBL/GenBank/DDBJ databases">
        <authorList>
            <person name="Otto D Thomas"/>
            <person name="Naeem Raeece"/>
        </authorList>
    </citation>
    <scope>NUCLEOTIDE SEQUENCE</scope>
</reference>
<protein>
    <submittedName>
        <fullName evidence="2">Uncharacterized protein</fullName>
    </submittedName>
</protein>
<organism evidence="2">
    <name type="scientific">Chromera velia CCMP2878</name>
    <dbReference type="NCBI Taxonomy" id="1169474"/>
    <lineage>
        <taxon>Eukaryota</taxon>
        <taxon>Sar</taxon>
        <taxon>Alveolata</taxon>
        <taxon>Colpodellida</taxon>
        <taxon>Chromeraceae</taxon>
        <taxon>Chromera</taxon>
    </lineage>
</organism>
<name>A0A0G4G2Z0_9ALVE</name>
<evidence type="ECO:0000256" key="1">
    <source>
        <dbReference type="SAM" id="MobiDB-lite"/>
    </source>
</evidence>
<proteinExistence type="predicted"/>
<accession>A0A0G4G2Z0</accession>
<feature type="compositionally biased region" description="Basic and acidic residues" evidence="1">
    <location>
        <begin position="39"/>
        <end position="49"/>
    </location>
</feature>
<feature type="region of interest" description="Disordered" evidence="1">
    <location>
        <begin position="1"/>
        <end position="49"/>
    </location>
</feature>
<gene>
    <name evidence="2" type="ORF">Cvel_19969</name>
</gene>
<feature type="compositionally biased region" description="Pro residues" evidence="1">
    <location>
        <begin position="316"/>
        <end position="326"/>
    </location>
</feature>
<sequence length="430" mass="45830">MCRSDAAFESSHMKNKDSLTPCDNGKSSQPGAATETETEDGKVKEEKDERAPLCLTSPCLATDSRIEVTGGESGEIITLSGDFDFDACKDLVSNVFTSPEVVEALGILPETARQRASGRLAVTGVSVRKVLRAVGLKTDPQMSGKSSDVQILEGALKEKCKQNGGKEDSSADESAHSNVCFQGVFLLSLLQKFSHVVKGNLSRVWMTEAVPRQGGAGAPESNPDWSFGIVEEFLSRAPPLSIVAQAPRLARREFGLLPPGGLPLSPFTTDPNRPPPVISGSKTVAQVISKSVAEGVKQALENGNYVVKQTQLPLLSSPPSPTPSSPVPEAAESDQGEPQAEVQTSGVMGKGRGRKRDSDRGTAKEKTFSSQTRKRIRGPLEASKSLPLHQTSEKEALKGTAAGGNKKEGTANENLHRHTWSLRLQPVDLD</sequence>
<dbReference type="EMBL" id="CDMZ01000836">
    <property type="protein sequence ID" value="CEM22450.1"/>
    <property type="molecule type" value="Genomic_DNA"/>
</dbReference>
<dbReference type="AlphaFoldDB" id="A0A0G4G2Z0"/>
<dbReference type="Gene3D" id="3.30.420.150">
    <property type="entry name" value="Exopolyphosphatase. Domain 2"/>
    <property type="match status" value="1"/>
</dbReference>
<feature type="compositionally biased region" description="Basic and acidic residues" evidence="1">
    <location>
        <begin position="356"/>
        <end position="367"/>
    </location>
</feature>
<feature type="compositionally biased region" description="Basic and acidic residues" evidence="1">
    <location>
        <begin position="405"/>
        <end position="416"/>
    </location>
</feature>
<dbReference type="VEuPathDB" id="CryptoDB:Cvel_19969"/>
<evidence type="ECO:0000313" key="2">
    <source>
        <dbReference type="EMBL" id="CEM22450.1"/>
    </source>
</evidence>
<feature type="region of interest" description="Disordered" evidence="1">
    <location>
        <begin position="313"/>
        <end position="430"/>
    </location>
</feature>